<evidence type="ECO:0000256" key="14">
    <source>
        <dbReference type="PROSITE-ProRule" id="PRU10141"/>
    </source>
</evidence>
<dbReference type="GO" id="GO:0008270">
    <property type="term" value="F:zinc ion binding"/>
    <property type="evidence" value="ECO:0007669"/>
    <property type="project" value="UniProtKB-KW"/>
</dbReference>
<dbReference type="PROSITE" id="PS50081">
    <property type="entry name" value="ZF_DAG_PE_2"/>
    <property type="match status" value="1"/>
</dbReference>
<evidence type="ECO:0000259" key="18">
    <source>
        <dbReference type="PROSITE" id="PS50219"/>
    </source>
</evidence>
<evidence type="ECO:0000259" key="19">
    <source>
        <dbReference type="PROSITE" id="PS51285"/>
    </source>
</evidence>
<keyword evidence="10 14" id="KW-0067">ATP-binding</keyword>
<evidence type="ECO:0000256" key="11">
    <source>
        <dbReference type="ARBA" id="ARBA00023054"/>
    </source>
</evidence>
<dbReference type="InterPro" id="IPR000961">
    <property type="entry name" value="AGC-kinase_C"/>
</dbReference>
<evidence type="ECO:0000256" key="7">
    <source>
        <dbReference type="ARBA" id="ARBA00022771"/>
    </source>
</evidence>
<keyword evidence="2" id="KW-0723">Serine/threonine-protein kinase</keyword>
<dbReference type="SUPFAM" id="SSF50729">
    <property type="entry name" value="PH domain-like"/>
    <property type="match status" value="1"/>
</dbReference>
<dbReference type="InterPro" id="IPR001180">
    <property type="entry name" value="CNH_dom"/>
</dbReference>
<dbReference type="SUPFAM" id="SSF56112">
    <property type="entry name" value="Protein kinase-like (PK-like)"/>
    <property type="match status" value="1"/>
</dbReference>
<dbReference type="InterPro" id="IPR001849">
    <property type="entry name" value="PH_domain"/>
</dbReference>
<comment type="catalytic activity">
    <reaction evidence="13">
        <text>L-seryl-[protein] + ATP = O-phospho-L-seryl-[protein] + ADP + H(+)</text>
        <dbReference type="Rhea" id="RHEA:17989"/>
        <dbReference type="Rhea" id="RHEA-COMP:9863"/>
        <dbReference type="Rhea" id="RHEA-COMP:11604"/>
        <dbReference type="ChEBI" id="CHEBI:15378"/>
        <dbReference type="ChEBI" id="CHEBI:29999"/>
        <dbReference type="ChEBI" id="CHEBI:30616"/>
        <dbReference type="ChEBI" id="CHEBI:83421"/>
        <dbReference type="ChEBI" id="CHEBI:456216"/>
        <dbReference type="EC" id="2.7.11.1"/>
    </reaction>
</comment>
<dbReference type="GO" id="GO:0005737">
    <property type="term" value="C:cytoplasm"/>
    <property type="evidence" value="ECO:0007669"/>
    <property type="project" value="TreeGrafter"/>
</dbReference>
<evidence type="ECO:0000259" key="17">
    <source>
        <dbReference type="PROSITE" id="PS50081"/>
    </source>
</evidence>
<keyword evidence="6 14" id="KW-0547">Nucleotide-binding</keyword>
<evidence type="ECO:0000256" key="1">
    <source>
        <dbReference type="ARBA" id="ARBA00012513"/>
    </source>
</evidence>
<evidence type="ECO:0000256" key="10">
    <source>
        <dbReference type="ARBA" id="ARBA00022840"/>
    </source>
</evidence>
<dbReference type="PROSITE" id="PS00107">
    <property type="entry name" value="PROTEIN_KINASE_ATP"/>
    <property type="match status" value="1"/>
</dbReference>
<keyword evidence="4" id="KW-0808">Transferase</keyword>
<dbReference type="SMART" id="SM00233">
    <property type="entry name" value="PH"/>
    <property type="match status" value="1"/>
</dbReference>
<dbReference type="InterPro" id="IPR036322">
    <property type="entry name" value="WD40_repeat_dom_sf"/>
</dbReference>
<feature type="coiled-coil region" evidence="15">
    <location>
        <begin position="430"/>
        <end position="464"/>
    </location>
</feature>
<evidence type="ECO:0000313" key="20">
    <source>
        <dbReference type="EMBL" id="MBW18663.1"/>
    </source>
</evidence>
<keyword evidence="8 20" id="KW-0418">Kinase</keyword>
<dbReference type="SUPFAM" id="SSF57889">
    <property type="entry name" value="Cysteine-rich domain"/>
    <property type="match status" value="1"/>
</dbReference>
<dbReference type="FunFam" id="1.10.510.10:FF:000751">
    <property type="entry name" value="Non-specific serine/threonine protein kinase"/>
    <property type="match status" value="1"/>
</dbReference>
<dbReference type="PANTHER" id="PTHR22988">
    <property type="entry name" value="MYOTONIC DYSTROPHY S/T KINASE-RELATED"/>
    <property type="match status" value="1"/>
</dbReference>
<dbReference type="GO" id="GO:0031032">
    <property type="term" value="P:actomyosin structure organization"/>
    <property type="evidence" value="ECO:0007669"/>
    <property type="project" value="TreeGrafter"/>
</dbReference>
<accession>A0A2H8TWJ4</accession>
<dbReference type="FunFam" id="3.30.200.20:FF:001209">
    <property type="entry name" value="Serine/threonine-protein kinase MRCK beta"/>
    <property type="match status" value="1"/>
</dbReference>
<dbReference type="Gene3D" id="3.30.200.20">
    <property type="entry name" value="Phosphorylase Kinase, domain 1"/>
    <property type="match status" value="1"/>
</dbReference>
<dbReference type="Gene3D" id="1.10.510.10">
    <property type="entry name" value="Transferase(Phosphotransferase) domain 1"/>
    <property type="match status" value="1"/>
</dbReference>
<dbReference type="SMART" id="SM00220">
    <property type="entry name" value="S_TKc"/>
    <property type="match status" value="1"/>
</dbReference>
<dbReference type="EC" id="2.7.11.1" evidence="1"/>
<dbReference type="PANTHER" id="PTHR22988:SF71">
    <property type="entry name" value="CITRON RHO-INTERACTING KINASE"/>
    <property type="match status" value="1"/>
</dbReference>
<dbReference type="SMART" id="SM00036">
    <property type="entry name" value="CNH"/>
    <property type="match status" value="1"/>
</dbReference>
<dbReference type="PROSITE" id="PS50011">
    <property type="entry name" value="PROTEIN_KINASE_DOM"/>
    <property type="match status" value="1"/>
</dbReference>
<dbReference type="GO" id="GO:0005524">
    <property type="term" value="F:ATP binding"/>
    <property type="evidence" value="ECO:0007669"/>
    <property type="project" value="UniProtKB-UniRule"/>
</dbReference>
<protein>
    <recommendedName>
        <fullName evidence="1">non-specific serine/threonine protein kinase</fullName>
        <ecNumber evidence="1">2.7.11.1</ecNumber>
    </recommendedName>
</protein>
<feature type="coiled-coil region" evidence="15">
    <location>
        <begin position="680"/>
        <end position="977"/>
    </location>
</feature>
<feature type="domain" description="Phorbol-ester/DAG-type" evidence="17">
    <location>
        <begin position="1173"/>
        <end position="1223"/>
    </location>
</feature>
<organism evidence="20">
    <name type="scientific">Melanaphis sacchari</name>
    <dbReference type="NCBI Taxonomy" id="742174"/>
    <lineage>
        <taxon>Eukaryota</taxon>
        <taxon>Metazoa</taxon>
        <taxon>Ecdysozoa</taxon>
        <taxon>Arthropoda</taxon>
        <taxon>Hexapoda</taxon>
        <taxon>Insecta</taxon>
        <taxon>Pterygota</taxon>
        <taxon>Neoptera</taxon>
        <taxon>Paraneoptera</taxon>
        <taxon>Hemiptera</taxon>
        <taxon>Sternorrhyncha</taxon>
        <taxon>Aphidomorpha</taxon>
        <taxon>Aphidoidea</taxon>
        <taxon>Aphididae</taxon>
        <taxon>Aphidini</taxon>
        <taxon>Melanaphis</taxon>
    </lineage>
</organism>
<evidence type="ECO:0000256" key="9">
    <source>
        <dbReference type="ARBA" id="ARBA00022833"/>
    </source>
</evidence>
<reference evidence="20" key="1">
    <citation type="submission" date="2017-10" db="EMBL/GenBank/DDBJ databases">
        <title>Transcriptome Assembly of Sugarcane Aphid Adults.</title>
        <authorList>
            <person name="Scully E.D."/>
            <person name="Palmer N.A."/>
            <person name="Geib S.M."/>
            <person name="Sarath G."/>
            <person name="Sattler S.E."/>
        </authorList>
    </citation>
    <scope>NUCLEOTIDE SEQUENCE</scope>
    <source>
        <tissue evidence="20">Whole body</tissue>
    </source>
</reference>
<proteinExistence type="predicted"/>
<comment type="catalytic activity">
    <reaction evidence="12">
        <text>L-threonyl-[protein] + ATP = O-phospho-L-threonyl-[protein] + ADP + H(+)</text>
        <dbReference type="Rhea" id="RHEA:46608"/>
        <dbReference type="Rhea" id="RHEA-COMP:11060"/>
        <dbReference type="Rhea" id="RHEA-COMP:11605"/>
        <dbReference type="ChEBI" id="CHEBI:15378"/>
        <dbReference type="ChEBI" id="CHEBI:30013"/>
        <dbReference type="ChEBI" id="CHEBI:30616"/>
        <dbReference type="ChEBI" id="CHEBI:61977"/>
        <dbReference type="ChEBI" id="CHEBI:456216"/>
        <dbReference type="EC" id="2.7.11.1"/>
    </reaction>
</comment>
<evidence type="ECO:0000259" key="16">
    <source>
        <dbReference type="PROSITE" id="PS50011"/>
    </source>
</evidence>
<dbReference type="PROSITE" id="PS00108">
    <property type="entry name" value="PROTEIN_KINASE_ST"/>
    <property type="match status" value="1"/>
</dbReference>
<dbReference type="OrthoDB" id="5919042at2759"/>
<evidence type="ECO:0000256" key="3">
    <source>
        <dbReference type="ARBA" id="ARBA00022553"/>
    </source>
</evidence>
<keyword evidence="11 15" id="KW-0175">Coiled coil</keyword>
<dbReference type="Gene3D" id="3.30.60.20">
    <property type="match status" value="1"/>
</dbReference>
<evidence type="ECO:0000256" key="15">
    <source>
        <dbReference type="SAM" id="Coils"/>
    </source>
</evidence>
<sequence>MEPAAESISVRSMRINEVLGGPTIMATTALNKELLFDAIILLFDECNNDFMKTDPLISNFVNKFKMAIPELKSLRVNRLDFESKQVIGKGHFGDVELVVEKHTKDIFAMKVLKKDNLLNHRDIAFFEYERDIMASSSSPFLTQLHYAFQDFQNLYLVMDYHPGGDFANLIDKFNGTLPEETAKFYIAELLLAVKHLHTMGFAHRDIKPENMMLDRVGHLKLVDFGSSAKLNRDGKICVRMPVGTSEYLAPEVLLFMQSNSKSMEGYGPQCDLWSVGIVAYEMATGDTPFNSEQQAVIYSNILNFDNILKYPPHLKVSSSYRQMIESLVCHVDKRFTVDMMLDLDIFSKINFNNLHDQVPPYIPSLSSDNDVSNFPVHERVRPALNINDFKKQKHFSGRDLPFIGFTYSMQVSKRNQSYFMSNNPELETSIKVKRKELEDAQVLIQAYEEKLAEYDSLFVENEKKIKIMEEENVLLHVDVTSLSSELGRLTKISETSDTSQEDINITQRKQAEMVKNEIDKWEIKTINELYNIEELKVQNEDLQAQNSELQSQLRKHQDDIKIYQSNEEQLNKKVTKLKSKLKHMVRRSKQLTEENSIDNHVSALLSEMKIKEDAFEVEKNKLNADNQCLKKKIVVMEKDLDSLNFKISQYAEKERATLSEHKNICKKMASDFESKLNIITQEKDNEIEKLHSQLAQLQQQNCCLNSESLLSFEKHETAISAKENEKEFETELRNREQEIRDLKLDLRILQRKYKTMEDNISSLREYHKDARNNFKQEIAKVQEEKNLEIKNKEDELKLLQDNITNLNQGLESLQLKHDKEVAERQRLSNELTKLNNECKVQTSEKSSLERQILEYKTKFNKSETNIKTLQELVTVQDEQLESFEETILTFKNKEKMLLEEIKTKQNEIEKIRNEVREAKKMYNEEKSLRILAESRGKTIESVQDNVKAELKLLTDRVHEKNIEIDTMKKQLDEVNSDLRDKSTMFYTLQIESEKVIKELNRMKAEITETISQKHLLKEANIRLTAQLEAMVEDSNVMQNVISKYKNGLMEQKVYYEERLIKADATILQQTKLIDFLQTKFDEVTKKKRTLGDMLFSGKNKENIDQKEIEFLLNSERSKSKDLANKLYQTQAELNMVKTQGPMTPLLPTRLNFEANSPAYNKLTSSALSQLKSFHKFEVKICKRDGLQCSHCKTEIASRQQISQCQECRVSTHVTCSHELLPDCTPIKKEEQSTTPILSDSKKRTEIESWVTIWDNTKQIWDRKYAKFEQGVLQILNDKHDIQPFYTLPLMMSSNIVKVVDVAESNDSTFDRNSNEDYDQMLKIEVYNLNTGWMTLFLYIIVSSVSEKQNWLSIIKEFLENCEYVAQSQQNHDYKDIIYTFHKDKLLNVNCIHQISQSVFLLGAVEGLFSVHIKSENEQVKHDLVPIVGPKLVNDFVFLPKLQLVLMIAGTTKELLKCNMRSVVLNSELSQMSKPVIEVVRIVDEIRNSQPSKNNTTMSELKEINCIAVSRCNELVVIGSEHSVTVLKWQDTQFVVNKILKTNVPTNCICFMPSGIIFTTNSFYKIDIETLSCKRFFTDSLAKSHDYRPMFVCELTRNKEYLLCYNVYGVFVDCDGKKTRGGEMKWPYSPNSFAFKKPFLIIVSESEISVIKITQSCCVDEDTWSITSTKQPKDKAVLTINRPKLLRGSDICLTNTNDFQGTCSVFQLDPSKIIKNSLASNDTLDTLGTQDTGDESEFSFTSSMLENLDEPEENQRKVCFNPNVQFNSN</sequence>
<dbReference type="PROSITE" id="PS00479">
    <property type="entry name" value="ZF_DAG_PE_1"/>
    <property type="match status" value="1"/>
</dbReference>
<gene>
    <name evidence="20" type="primary">CIT_0</name>
</gene>
<dbReference type="InterPro" id="IPR017441">
    <property type="entry name" value="Protein_kinase_ATP_BS"/>
</dbReference>
<keyword evidence="3" id="KW-0597">Phosphoprotein</keyword>
<dbReference type="InterPro" id="IPR011009">
    <property type="entry name" value="Kinase-like_dom_sf"/>
</dbReference>
<evidence type="ECO:0000256" key="6">
    <source>
        <dbReference type="ARBA" id="ARBA00022741"/>
    </source>
</evidence>
<dbReference type="Pfam" id="PF00069">
    <property type="entry name" value="Pkinase"/>
    <property type="match status" value="1"/>
</dbReference>
<dbReference type="GO" id="GO:0005856">
    <property type="term" value="C:cytoskeleton"/>
    <property type="evidence" value="ECO:0007669"/>
    <property type="project" value="TreeGrafter"/>
</dbReference>
<dbReference type="InterPro" id="IPR050839">
    <property type="entry name" value="Rho-assoc_Ser/Thr_Kinase"/>
</dbReference>
<keyword evidence="7" id="KW-0863">Zinc-finger</keyword>
<dbReference type="PROSITE" id="PS51285">
    <property type="entry name" value="AGC_KINASE_CTER"/>
    <property type="match status" value="1"/>
</dbReference>
<dbReference type="SUPFAM" id="SSF50978">
    <property type="entry name" value="WD40 repeat-like"/>
    <property type="match status" value="1"/>
</dbReference>
<dbReference type="Pfam" id="PF00780">
    <property type="entry name" value="CNH"/>
    <property type="match status" value="1"/>
</dbReference>
<evidence type="ECO:0000256" key="2">
    <source>
        <dbReference type="ARBA" id="ARBA00022527"/>
    </source>
</evidence>
<evidence type="ECO:0000256" key="4">
    <source>
        <dbReference type="ARBA" id="ARBA00022679"/>
    </source>
</evidence>
<dbReference type="InterPro" id="IPR008271">
    <property type="entry name" value="Ser/Thr_kinase_AS"/>
</dbReference>
<dbReference type="SMART" id="SM00109">
    <property type="entry name" value="C1"/>
    <property type="match status" value="1"/>
</dbReference>
<feature type="domain" description="Protein kinase" evidence="16">
    <location>
        <begin position="81"/>
        <end position="346"/>
    </location>
</feature>
<keyword evidence="5" id="KW-0479">Metal-binding</keyword>
<feature type="coiled-coil region" evidence="15">
    <location>
        <begin position="532"/>
        <end position="639"/>
    </location>
</feature>
<dbReference type="InterPro" id="IPR046349">
    <property type="entry name" value="C1-like_sf"/>
</dbReference>
<evidence type="ECO:0000256" key="5">
    <source>
        <dbReference type="ARBA" id="ARBA00022723"/>
    </source>
</evidence>
<dbReference type="InterPro" id="IPR002219">
    <property type="entry name" value="PKC_DAG/PE"/>
</dbReference>
<feature type="binding site" evidence="14">
    <location>
        <position position="110"/>
    </location>
    <ligand>
        <name>ATP</name>
        <dbReference type="ChEBI" id="CHEBI:30616"/>
    </ligand>
</feature>
<dbReference type="InterPro" id="IPR000719">
    <property type="entry name" value="Prot_kinase_dom"/>
</dbReference>
<evidence type="ECO:0000256" key="8">
    <source>
        <dbReference type="ARBA" id="ARBA00022777"/>
    </source>
</evidence>
<feature type="domain" description="CNH" evidence="18">
    <location>
        <begin position="1385"/>
        <end position="1692"/>
    </location>
</feature>
<evidence type="ECO:0000256" key="12">
    <source>
        <dbReference type="ARBA" id="ARBA00047899"/>
    </source>
</evidence>
<name>A0A2H8TWJ4_9HEMI</name>
<feature type="domain" description="AGC-kinase C-terminal" evidence="19">
    <location>
        <begin position="347"/>
        <end position="417"/>
    </location>
</feature>
<dbReference type="GO" id="GO:0004674">
    <property type="term" value="F:protein serine/threonine kinase activity"/>
    <property type="evidence" value="ECO:0007669"/>
    <property type="project" value="UniProtKB-KW"/>
</dbReference>
<dbReference type="PROSITE" id="PS50219">
    <property type="entry name" value="CNH"/>
    <property type="match status" value="1"/>
</dbReference>
<dbReference type="EMBL" id="GFXV01006858">
    <property type="protein sequence ID" value="MBW18663.1"/>
    <property type="molecule type" value="Transcribed_RNA"/>
</dbReference>
<keyword evidence="9" id="KW-0862">Zinc</keyword>
<evidence type="ECO:0000256" key="13">
    <source>
        <dbReference type="ARBA" id="ARBA00048679"/>
    </source>
</evidence>